<dbReference type="Gene3D" id="3.90.180.10">
    <property type="entry name" value="Medium-chain alcohol dehydrogenases, catalytic domain"/>
    <property type="match status" value="1"/>
</dbReference>
<keyword evidence="6" id="KW-1185">Reference proteome</keyword>
<sequence>MDTELMLAIVLEKHDNHSYLSIKQVKIPVPKWGQVLIKVDIAPMNLYDLDRVDKFSQIQNFSPKILGIEGSGIVMKSGGGLKSWKLVGSKVQFAQFDDTLSGSWAEYIVCNATSCVVVKNQYKDLTNFFGIWNFLMQEMIKDIIDTNKHKAILFTSKDKNIWQSVLQFCKNKKIKSINIVESAEEWNFVRKFEGNCMIKNNETKMDEKLNRAACEFQPTLAFDCLGGGVSSKLLSTLKDGGELYLYGDKLNETLQDIPFSDLIYNEKKIRGLDITSWFNKKSSVEKIMLLSSAINNDDFYLKIENPIPMPAFSDGFLQVKESKTIFLKMNVETDLSNIKRFYLNFIPFQLCLDECNDKHHDITTSETRISDQTTNTEESKNFPFEWKFEDALNSSREEYFLENDNRPKYLNMAVYEVNDTEEAALRVKEIKNLEKFEWDFELNDGVEVSFKQIEILEDLSVYKGEWANNKPHGKGIRFYTDGSIYEGYWQYGKPKGKGRFINSDGEVRNIN</sequence>
<dbReference type="PANTHER" id="PTHR48106:SF18">
    <property type="entry name" value="QUINONE OXIDOREDUCTASE PIG3"/>
    <property type="match status" value="1"/>
</dbReference>
<keyword evidence="3" id="KW-0560">Oxidoreductase</keyword>
<dbReference type="GO" id="GO:0070402">
    <property type="term" value="F:NADPH binding"/>
    <property type="evidence" value="ECO:0007669"/>
    <property type="project" value="TreeGrafter"/>
</dbReference>
<keyword evidence="1" id="KW-0677">Repeat</keyword>
<dbReference type="Gene3D" id="2.20.110.10">
    <property type="entry name" value="Histone H3 K4-specific methyltransferase SET7/9 N-terminal domain"/>
    <property type="match status" value="1"/>
</dbReference>
<dbReference type="SUPFAM" id="SSF51735">
    <property type="entry name" value="NAD(P)-binding Rossmann-fold domains"/>
    <property type="match status" value="1"/>
</dbReference>
<name>A0AAU9IT16_9CILI</name>
<evidence type="ECO:0000313" key="5">
    <source>
        <dbReference type="EMBL" id="CAG9314890.1"/>
    </source>
</evidence>
<keyword evidence="2" id="KW-0521">NADP</keyword>
<comment type="caution">
    <text evidence="5">The sequence shown here is derived from an EMBL/GenBank/DDBJ whole genome shotgun (WGS) entry which is preliminary data.</text>
</comment>
<evidence type="ECO:0000259" key="4">
    <source>
        <dbReference type="Pfam" id="PF08240"/>
    </source>
</evidence>
<organism evidence="5 6">
    <name type="scientific">Blepharisma stoltei</name>
    <dbReference type="NCBI Taxonomy" id="1481888"/>
    <lineage>
        <taxon>Eukaryota</taxon>
        <taxon>Sar</taxon>
        <taxon>Alveolata</taxon>
        <taxon>Ciliophora</taxon>
        <taxon>Postciliodesmatophora</taxon>
        <taxon>Heterotrichea</taxon>
        <taxon>Heterotrichida</taxon>
        <taxon>Blepharismidae</taxon>
        <taxon>Blepharisma</taxon>
    </lineage>
</organism>
<proteinExistence type="predicted"/>
<dbReference type="Gene3D" id="3.40.50.720">
    <property type="entry name" value="NAD(P)-binding Rossmann-like Domain"/>
    <property type="match status" value="1"/>
</dbReference>
<dbReference type="PANTHER" id="PTHR48106">
    <property type="entry name" value="QUINONE OXIDOREDUCTASE PIG3-RELATED"/>
    <property type="match status" value="1"/>
</dbReference>
<evidence type="ECO:0000313" key="6">
    <source>
        <dbReference type="Proteomes" id="UP001162131"/>
    </source>
</evidence>
<dbReference type="Pfam" id="PF08240">
    <property type="entry name" value="ADH_N"/>
    <property type="match status" value="1"/>
</dbReference>
<dbReference type="SUPFAM" id="SSF50129">
    <property type="entry name" value="GroES-like"/>
    <property type="match status" value="1"/>
</dbReference>
<dbReference type="InterPro" id="IPR036291">
    <property type="entry name" value="NAD(P)-bd_dom_sf"/>
</dbReference>
<protein>
    <recommendedName>
        <fullName evidence="4">Alcohol dehydrogenase-like N-terminal domain-containing protein</fullName>
    </recommendedName>
</protein>
<dbReference type="SUPFAM" id="SSF82185">
    <property type="entry name" value="Histone H3 K4-specific methyltransferase SET7/9 N-terminal domain"/>
    <property type="match status" value="1"/>
</dbReference>
<dbReference type="Proteomes" id="UP001162131">
    <property type="component" value="Unassembled WGS sequence"/>
</dbReference>
<accession>A0AAU9IT16</accession>
<dbReference type="Pfam" id="PF02493">
    <property type="entry name" value="MORN"/>
    <property type="match status" value="2"/>
</dbReference>
<dbReference type="InterPro" id="IPR011032">
    <property type="entry name" value="GroES-like_sf"/>
</dbReference>
<evidence type="ECO:0000256" key="3">
    <source>
        <dbReference type="ARBA" id="ARBA00023002"/>
    </source>
</evidence>
<dbReference type="InterPro" id="IPR013154">
    <property type="entry name" value="ADH-like_N"/>
</dbReference>
<dbReference type="InterPro" id="IPR003409">
    <property type="entry name" value="MORN"/>
</dbReference>
<reference evidence="5" key="1">
    <citation type="submission" date="2021-09" db="EMBL/GenBank/DDBJ databases">
        <authorList>
            <consortium name="AG Swart"/>
            <person name="Singh M."/>
            <person name="Singh A."/>
            <person name="Seah K."/>
            <person name="Emmerich C."/>
        </authorList>
    </citation>
    <scope>NUCLEOTIDE SEQUENCE</scope>
    <source>
        <strain evidence="5">ATCC30299</strain>
    </source>
</reference>
<dbReference type="GO" id="GO:0016651">
    <property type="term" value="F:oxidoreductase activity, acting on NAD(P)H"/>
    <property type="evidence" value="ECO:0007669"/>
    <property type="project" value="TreeGrafter"/>
</dbReference>
<dbReference type="AlphaFoldDB" id="A0AAU9IT16"/>
<dbReference type="EMBL" id="CAJZBQ010000013">
    <property type="protein sequence ID" value="CAG9314890.1"/>
    <property type="molecule type" value="Genomic_DNA"/>
</dbReference>
<evidence type="ECO:0000256" key="1">
    <source>
        <dbReference type="ARBA" id="ARBA00022737"/>
    </source>
</evidence>
<feature type="domain" description="Alcohol dehydrogenase-like N-terminal" evidence="4">
    <location>
        <begin position="33"/>
        <end position="118"/>
    </location>
</feature>
<dbReference type="SMART" id="SM00698">
    <property type="entry name" value="MORN"/>
    <property type="match status" value="2"/>
</dbReference>
<evidence type="ECO:0000256" key="2">
    <source>
        <dbReference type="ARBA" id="ARBA00022857"/>
    </source>
</evidence>
<gene>
    <name evidence="5" type="ORF">BSTOLATCC_MIC12673</name>
</gene>